<dbReference type="RefSeq" id="WP_052675178.1">
    <property type="nucleotide sequence ID" value="NZ_CP016174.1"/>
</dbReference>
<accession>A0A193BV59</accession>
<evidence type="ECO:0000313" key="7">
    <source>
        <dbReference type="Proteomes" id="UP000093695"/>
    </source>
</evidence>
<evidence type="ECO:0008006" key="8">
    <source>
        <dbReference type="Google" id="ProtNLM"/>
    </source>
</evidence>
<evidence type="ECO:0000313" key="6">
    <source>
        <dbReference type="EMBL" id="ANN16107.1"/>
    </source>
</evidence>
<dbReference type="AlphaFoldDB" id="A0A193BV59"/>
<feature type="region of interest" description="Disordered" evidence="5">
    <location>
        <begin position="153"/>
        <end position="180"/>
    </location>
</feature>
<comment type="subcellular location">
    <subcellularLocation>
        <location evidence="1">Cytoplasm</location>
    </subcellularLocation>
</comment>
<sequence>MALIDAPLVLPKLALLTVWQWHADALGALHPVFGTNGAYYMPEGTAERIDAGTWELLSEQRLARGRRVNPLLLDTLRVVAGADREFYGWTAYPSASKRDGGGFFTGVRDRDAVRVLVDDDAVILQPLPDHRSLAADLVEVLPPADSAEIRNLSVPRTPPARPVVAGRSPLAHPEPEAGDPDRDLIADLMHAPRDATHQMYTAVTDARGRSRSVPITAVDLTGHGRVVTFTNTDDDGTEYIHAASGGGLVRLLENTNRAL</sequence>
<evidence type="ECO:0000256" key="3">
    <source>
        <dbReference type="ARBA" id="ARBA00022490"/>
    </source>
</evidence>
<evidence type="ECO:0000256" key="1">
    <source>
        <dbReference type="ARBA" id="ARBA00004496"/>
    </source>
</evidence>
<proteinExistence type="inferred from homology"/>
<dbReference type="InterPro" id="IPR025734">
    <property type="entry name" value="EspG"/>
</dbReference>
<protein>
    <recommendedName>
        <fullName evidence="8">ESX secretion-associated protein EspG</fullName>
    </recommendedName>
</protein>
<reference evidence="6 7" key="1">
    <citation type="journal article" date="2015" name="Genome Announc.">
        <title>Draft Genome Sequence of Norvancomycin-Producing Strain Amycolatopsis orientalis CPCC200066.</title>
        <authorList>
            <person name="Lei X."/>
            <person name="Yuan F."/>
            <person name="Shi Y."/>
            <person name="Li X."/>
            <person name="Wang L."/>
            <person name="Hong B."/>
        </authorList>
    </citation>
    <scope>NUCLEOTIDE SEQUENCE [LARGE SCALE GENOMIC DNA]</scope>
    <source>
        <strain evidence="6 7">B-37</strain>
    </source>
</reference>
<evidence type="ECO:0000256" key="2">
    <source>
        <dbReference type="ARBA" id="ARBA00006411"/>
    </source>
</evidence>
<keyword evidence="7" id="KW-1185">Reference proteome</keyword>
<dbReference type="EMBL" id="CP016174">
    <property type="protein sequence ID" value="ANN16107.1"/>
    <property type="molecule type" value="Genomic_DNA"/>
</dbReference>
<dbReference type="KEGG" id="aori:SD37_10970"/>
<keyword evidence="4" id="KW-0143">Chaperone</keyword>
<gene>
    <name evidence="6" type="ORF">SD37_10970</name>
</gene>
<evidence type="ECO:0000256" key="5">
    <source>
        <dbReference type="SAM" id="MobiDB-lite"/>
    </source>
</evidence>
<keyword evidence="3" id="KW-0963">Cytoplasm</keyword>
<comment type="similarity">
    <text evidence="2">Belongs to the EspG family.</text>
</comment>
<evidence type="ECO:0000256" key="4">
    <source>
        <dbReference type="ARBA" id="ARBA00023186"/>
    </source>
</evidence>
<name>A0A193BV59_AMYOR</name>
<organism evidence="6 7">
    <name type="scientific">Amycolatopsis orientalis</name>
    <name type="common">Nocardia orientalis</name>
    <dbReference type="NCBI Taxonomy" id="31958"/>
    <lineage>
        <taxon>Bacteria</taxon>
        <taxon>Bacillati</taxon>
        <taxon>Actinomycetota</taxon>
        <taxon>Actinomycetes</taxon>
        <taxon>Pseudonocardiales</taxon>
        <taxon>Pseudonocardiaceae</taxon>
        <taxon>Amycolatopsis</taxon>
    </lineage>
</organism>
<dbReference type="Proteomes" id="UP000093695">
    <property type="component" value="Chromosome"/>
</dbReference>
<dbReference type="Pfam" id="PF14011">
    <property type="entry name" value="ESX-1_EspG"/>
    <property type="match status" value="1"/>
</dbReference>